<proteinExistence type="predicted"/>
<gene>
    <name evidence="2" type="ORF">C8R41DRAFT_871804</name>
</gene>
<sequence>MTQLQRSQNDRGLHEIGTSGSGVDENIATKNDSSNEAWAVAFEKWLSTKINGTEGNDDGWGESFSSAQWHRFIIERVTSEQQQFPQDAISLIPRLPPQPEQLSSHSAASGGRSAQTGASMLTQTSTPQKTAMPCSNLGNTAEPHTLFASAPWSSSLPTGFGPQSVSQLFTPALRNSGIGSVTGDGVMANTPSQDQASHSNPPIQDVQSRSSIPGLHHSATPAMMGSFLSNHLQRSASTVPVQHDLLPVGSTNPTSLFGMNRLHSNAALAPVIFPAANQLNSRDGLLPFKGMDSLPPITGHRQHLQVPHPQGKVSDQTALHISEQQMKHELWAQHYEQPHTQSLQKLFIQCERERECR</sequence>
<dbReference type="Proteomes" id="UP001150217">
    <property type="component" value="Unassembled WGS sequence"/>
</dbReference>
<evidence type="ECO:0000313" key="3">
    <source>
        <dbReference type="Proteomes" id="UP001150217"/>
    </source>
</evidence>
<feature type="compositionally biased region" description="Polar residues" evidence="1">
    <location>
        <begin position="115"/>
        <end position="129"/>
    </location>
</feature>
<feature type="compositionally biased region" description="Polar residues" evidence="1">
    <location>
        <begin position="189"/>
        <end position="211"/>
    </location>
</feature>
<reference evidence="2" key="1">
    <citation type="submission" date="2022-08" db="EMBL/GenBank/DDBJ databases">
        <title>A Global Phylogenomic Analysis of the Shiitake Genus Lentinula.</title>
        <authorList>
            <consortium name="DOE Joint Genome Institute"/>
            <person name="Sierra-Patev S."/>
            <person name="Min B."/>
            <person name="Naranjo-Ortiz M."/>
            <person name="Looney B."/>
            <person name="Konkel Z."/>
            <person name="Slot J.C."/>
            <person name="Sakamoto Y."/>
            <person name="Steenwyk J.L."/>
            <person name="Rokas A."/>
            <person name="Carro J."/>
            <person name="Camarero S."/>
            <person name="Ferreira P."/>
            <person name="Molpeceres G."/>
            <person name="Ruiz-Duenas F.J."/>
            <person name="Serrano A."/>
            <person name="Henrissat B."/>
            <person name="Drula E."/>
            <person name="Hughes K.W."/>
            <person name="Mata J.L."/>
            <person name="Ishikawa N.K."/>
            <person name="Vargas-Isla R."/>
            <person name="Ushijima S."/>
            <person name="Smith C.A."/>
            <person name="Ahrendt S."/>
            <person name="Andreopoulos W."/>
            <person name="He G."/>
            <person name="Labutti K."/>
            <person name="Lipzen A."/>
            <person name="Ng V."/>
            <person name="Riley R."/>
            <person name="Sandor L."/>
            <person name="Barry K."/>
            <person name="Martinez A.T."/>
            <person name="Xiao Y."/>
            <person name="Gibbons J.G."/>
            <person name="Terashima K."/>
            <person name="Grigoriev I.V."/>
            <person name="Hibbett D.S."/>
        </authorList>
    </citation>
    <scope>NUCLEOTIDE SEQUENCE</scope>
    <source>
        <strain evidence="2">RHP3577 ss4</strain>
    </source>
</reference>
<feature type="region of interest" description="Disordered" evidence="1">
    <location>
        <begin position="94"/>
        <end position="138"/>
    </location>
</feature>
<dbReference type="EMBL" id="JANVFT010000122">
    <property type="protein sequence ID" value="KAJ4465741.1"/>
    <property type="molecule type" value="Genomic_DNA"/>
</dbReference>
<feature type="region of interest" description="Disordered" evidence="1">
    <location>
        <begin position="180"/>
        <end position="219"/>
    </location>
</feature>
<feature type="compositionally biased region" description="Low complexity" evidence="1">
    <location>
        <begin position="103"/>
        <end position="114"/>
    </location>
</feature>
<protein>
    <submittedName>
        <fullName evidence="2">Uncharacterized protein</fullName>
    </submittedName>
</protein>
<organism evidence="2 3">
    <name type="scientific">Lentinula lateritia</name>
    <dbReference type="NCBI Taxonomy" id="40482"/>
    <lineage>
        <taxon>Eukaryota</taxon>
        <taxon>Fungi</taxon>
        <taxon>Dikarya</taxon>
        <taxon>Basidiomycota</taxon>
        <taxon>Agaricomycotina</taxon>
        <taxon>Agaricomycetes</taxon>
        <taxon>Agaricomycetidae</taxon>
        <taxon>Agaricales</taxon>
        <taxon>Marasmiineae</taxon>
        <taxon>Omphalotaceae</taxon>
        <taxon>Lentinula</taxon>
    </lineage>
</organism>
<comment type="caution">
    <text evidence="2">The sequence shown here is derived from an EMBL/GenBank/DDBJ whole genome shotgun (WGS) entry which is preliminary data.</text>
</comment>
<name>A0ABQ8V0U9_9AGAR</name>
<keyword evidence="3" id="KW-1185">Reference proteome</keyword>
<accession>A0ABQ8V0U9</accession>
<feature type="region of interest" description="Disordered" evidence="1">
    <location>
        <begin position="1"/>
        <end position="30"/>
    </location>
</feature>
<evidence type="ECO:0000313" key="2">
    <source>
        <dbReference type="EMBL" id="KAJ4465741.1"/>
    </source>
</evidence>
<evidence type="ECO:0000256" key="1">
    <source>
        <dbReference type="SAM" id="MobiDB-lite"/>
    </source>
</evidence>